<evidence type="ECO:0000256" key="5">
    <source>
        <dbReference type="ARBA" id="ARBA00022763"/>
    </source>
</evidence>
<evidence type="ECO:0000256" key="7">
    <source>
        <dbReference type="ARBA" id="ARBA00023204"/>
    </source>
</evidence>
<dbReference type="SUPFAM" id="SSF52540">
    <property type="entry name" value="P-loop containing nucleoside triphosphate hydrolases"/>
    <property type="match status" value="2"/>
</dbReference>
<sequence length="575" mass="59984">MIEHLQIRSLGVIEDATIPFASGLTVITGETGAGKTMVLSGFALLAGGKADAGLVRSGTEQAWIDGEWSVAADSAAVSRVVDAGADVEPEGGRVRLLLGRTLAAEGRSRAFAGGRTVPVGVLQDVAGSLVAVHGQSEQIRLRHADTQRILLDRFAGADCLAALAAYRLAYSQWRDTINALTELVDRREAREREAVVLRIGIAEIEAVAPLPGEDVELDRQAARLSHSGTLLLDVMAAHDALVGGDGESGTDNVSAILSRASAALARAADVDSTLEAVHDRLLEMTSLAADAAVDLATFAADVDADPGHQSWVEERRHALGTLRRRYGATVDEVLAWLAAAVESVAQADQGDDRARGLAQLETEQRAIVRASAGELSALRAAAAQALAAEVTGELRALAMPDSVLDVRVTSRTDTSEMALHGADDVELLLRPHNGAELRPLSKGASGGELSRVMLALEVVLAGADPVPTFIFDEVDAGIGGRAAVEVGRRLARLARSAQVIVVTHLPQVAAFADQHVVVSKGADGMVTSSSVTVVDGPARVSELVRMLSGLDGSESGALHAEELLAVAETERLSAR</sequence>
<name>A0A6J7D366_9ZZZZ</name>
<gene>
    <name evidence="10" type="ORF">UFOPK3402_00338</name>
</gene>
<dbReference type="GO" id="GO:0006310">
    <property type="term" value="P:DNA recombination"/>
    <property type="evidence" value="ECO:0007669"/>
    <property type="project" value="InterPro"/>
</dbReference>
<dbReference type="Gene3D" id="3.40.50.300">
    <property type="entry name" value="P-loop containing nucleotide triphosphate hydrolases"/>
    <property type="match status" value="2"/>
</dbReference>
<dbReference type="PANTHER" id="PTHR11059:SF0">
    <property type="entry name" value="DNA REPAIR PROTEIN RECN"/>
    <property type="match status" value="1"/>
</dbReference>
<organism evidence="10">
    <name type="scientific">freshwater metagenome</name>
    <dbReference type="NCBI Taxonomy" id="449393"/>
    <lineage>
        <taxon>unclassified sequences</taxon>
        <taxon>metagenomes</taxon>
        <taxon>ecological metagenomes</taxon>
    </lineage>
</organism>
<evidence type="ECO:0000256" key="1">
    <source>
        <dbReference type="ARBA" id="ARBA00003618"/>
    </source>
</evidence>
<comment type="function">
    <text evidence="1">May be involved in recombinational repair of damaged DNA.</text>
</comment>
<keyword evidence="5" id="KW-0227">DNA damage</keyword>
<keyword evidence="7" id="KW-0234">DNA repair</keyword>
<dbReference type="GO" id="GO:0006281">
    <property type="term" value="P:DNA repair"/>
    <property type="evidence" value="ECO:0007669"/>
    <property type="project" value="UniProtKB-KW"/>
</dbReference>
<proteinExistence type="inferred from homology"/>
<protein>
    <recommendedName>
        <fullName evidence="3">DNA repair protein RecN</fullName>
    </recommendedName>
    <alternativeName>
        <fullName evidence="8">Recombination protein N</fullName>
    </alternativeName>
</protein>
<keyword evidence="6" id="KW-0067">ATP-binding</keyword>
<evidence type="ECO:0000256" key="4">
    <source>
        <dbReference type="ARBA" id="ARBA00022741"/>
    </source>
</evidence>
<accession>A0A6J7D366</accession>
<dbReference type="CDD" id="cd03241">
    <property type="entry name" value="ABC_RecN"/>
    <property type="match status" value="1"/>
</dbReference>
<evidence type="ECO:0000256" key="8">
    <source>
        <dbReference type="ARBA" id="ARBA00033408"/>
    </source>
</evidence>
<dbReference type="Pfam" id="PF02463">
    <property type="entry name" value="SMC_N"/>
    <property type="match status" value="1"/>
</dbReference>
<dbReference type="GO" id="GO:0009432">
    <property type="term" value="P:SOS response"/>
    <property type="evidence" value="ECO:0007669"/>
    <property type="project" value="TreeGrafter"/>
</dbReference>
<dbReference type="InterPro" id="IPR027417">
    <property type="entry name" value="P-loop_NTPase"/>
</dbReference>
<dbReference type="AlphaFoldDB" id="A0A6J7D366"/>
<keyword evidence="4" id="KW-0547">Nucleotide-binding</keyword>
<dbReference type="NCBIfam" id="TIGR00634">
    <property type="entry name" value="recN"/>
    <property type="match status" value="1"/>
</dbReference>
<evidence type="ECO:0000259" key="9">
    <source>
        <dbReference type="Pfam" id="PF02463"/>
    </source>
</evidence>
<dbReference type="PANTHER" id="PTHR11059">
    <property type="entry name" value="DNA REPAIR PROTEIN RECN"/>
    <property type="match status" value="1"/>
</dbReference>
<comment type="similarity">
    <text evidence="2">Belongs to the RecN family.</text>
</comment>
<evidence type="ECO:0000313" key="10">
    <source>
        <dbReference type="EMBL" id="CAB4863555.1"/>
    </source>
</evidence>
<feature type="domain" description="RecF/RecN/SMC N-terminal" evidence="9">
    <location>
        <begin position="2"/>
        <end position="525"/>
    </location>
</feature>
<evidence type="ECO:0000256" key="2">
    <source>
        <dbReference type="ARBA" id="ARBA00009441"/>
    </source>
</evidence>
<evidence type="ECO:0000256" key="3">
    <source>
        <dbReference type="ARBA" id="ARBA00021315"/>
    </source>
</evidence>
<reference evidence="10" key="1">
    <citation type="submission" date="2020-05" db="EMBL/GenBank/DDBJ databases">
        <authorList>
            <person name="Chiriac C."/>
            <person name="Salcher M."/>
            <person name="Ghai R."/>
            <person name="Kavagutti S V."/>
        </authorList>
    </citation>
    <scope>NUCLEOTIDE SEQUENCE</scope>
</reference>
<dbReference type="GO" id="GO:0043590">
    <property type="term" value="C:bacterial nucleoid"/>
    <property type="evidence" value="ECO:0007669"/>
    <property type="project" value="TreeGrafter"/>
</dbReference>
<dbReference type="InterPro" id="IPR004604">
    <property type="entry name" value="DNA_recomb/repair_RecN"/>
</dbReference>
<dbReference type="PIRSF" id="PIRSF003128">
    <property type="entry name" value="RecN"/>
    <property type="match status" value="1"/>
</dbReference>
<dbReference type="InterPro" id="IPR003395">
    <property type="entry name" value="RecF/RecN/SMC_N"/>
</dbReference>
<dbReference type="EMBL" id="CAFBLS010000026">
    <property type="protein sequence ID" value="CAB4863555.1"/>
    <property type="molecule type" value="Genomic_DNA"/>
</dbReference>
<dbReference type="GO" id="GO:0005524">
    <property type="term" value="F:ATP binding"/>
    <property type="evidence" value="ECO:0007669"/>
    <property type="project" value="UniProtKB-KW"/>
</dbReference>
<evidence type="ECO:0000256" key="6">
    <source>
        <dbReference type="ARBA" id="ARBA00022840"/>
    </source>
</evidence>